<feature type="region of interest" description="Disordered" evidence="5">
    <location>
        <begin position="630"/>
        <end position="725"/>
    </location>
</feature>
<feature type="region of interest" description="Disordered" evidence="5">
    <location>
        <begin position="403"/>
        <end position="433"/>
    </location>
</feature>
<dbReference type="Proteomes" id="UP001642360">
    <property type="component" value="Unassembled WGS sequence"/>
</dbReference>
<feature type="compositionally biased region" description="Basic and acidic residues" evidence="5">
    <location>
        <begin position="79"/>
        <end position="90"/>
    </location>
</feature>
<feature type="region of interest" description="Disordered" evidence="5">
    <location>
        <begin position="490"/>
        <end position="556"/>
    </location>
</feature>
<feature type="compositionally biased region" description="Acidic residues" evidence="5">
    <location>
        <begin position="114"/>
        <end position="128"/>
    </location>
</feature>
<evidence type="ECO:0000259" key="7">
    <source>
        <dbReference type="Pfam" id="PF25121"/>
    </source>
</evidence>
<name>A0ABC8SIF0_9AQUA</name>
<feature type="region of interest" description="Disordered" evidence="5">
    <location>
        <begin position="63"/>
        <end position="206"/>
    </location>
</feature>
<feature type="compositionally biased region" description="Basic residues" evidence="5">
    <location>
        <begin position="1"/>
        <end position="10"/>
    </location>
</feature>
<feature type="compositionally biased region" description="Basic and acidic residues" evidence="5">
    <location>
        <begin position="513"/>
        <end position="537"/>
    </location>
</feature>
<keyword evidence="4" id="KW-0539">Nucleus</keyword>
<feature type="compositionally biased region" description="Acidic residues" evidence="5">
    <location>
        <begin position="403"/>
        <end position="418"/>
    </location>
</feature>
<evidence type="ECO:0000313" key="9">
    <source>
        <dbReference type="Proteomes" id="UP001642360"/>
    </source>
</evidence>
<keyword evidence="3" id="KW-0175">Coiled coil</keyword>
<comment type="caution">
    <text evidence="8">The sequence shown here is derived from an EMBL/GenBank/DDBJ whole genome shotgun (WGS) entry which is preliminary data.</text>
</comment>
<comment type="subcellular location">
    <subcellularLocation>
        <location evidence="1">Nucleus</location>
        <location evidence="1">Nucleolus</location>
    </subcellularLocation>
</comment>
<organism evidence="8 9">
    <name type="scientific">Ilex paraguariensis</name>
    <name type="common">yerba mate</name>
    <dbReference type="NCBI Taxonomy" id="185542"/>
    <lineage>
        <taxon>Eukaryota</taxon>
        <taxon>Viridiplantae</taxon>
        <taxon>Streptophyta</taxon>
        <taxon>Embryophyta</taxon>
        <taxon>Tracheophyta</taxon>
        <taxon>Spermatophyta</taxon>
        <taxon>Magnoliopsida</taxon>
        <taxon>eudicotyledons</taxon>
        <taxon>Gunneridae</taxon>
        <taxon>Pentapetalae</taxon>
        <taxon>asterids</taxon>
        <taxon>campanulids</taxon>
        <taxon>Aquifoliales</taxon>
        <taxon>Aquifoliaceae</taxon>
        <taxon>Ilex</taxon>
    </lineage>
</organism>
<dbReference type="InterPro" id="IPR056750">
    <property type="entry name" value="RRM_ESF1"/>
</dbReference>
<feature type="compositionally biased region" description="Acidic residues" evidence="5">
    <location>
        <begin position="155"/>
        <end position="174"/>
    </location>
</feature>
<feature type="compositionally biased region" description="Basic residues" evidence="5">
    <location>
        <begin position="490"/>
        <end position="500"/>
    </location>
</feature>
<evidence type="ECO:0000256" key="2">
    <source>
        <dbReference type="ARBA" id="ARBA00009087"/>
    </source>
</evidence>
<feature type="domain" description="ESF1 RRM" evidence="7">
    <location>
        <begin position="208"/>
        <end position="350"/>
    </location>
</feature>
<accession>A0ABC8SIF0</accession>
<feature type="compositionally biased region" description="Polar residues" evidence="5">
    <location>
        <begin position="637"/>
        <end position="647"/>
    </location>
</feature>
<evidence type="ECO:0000313" key="8">
    <source>
        <dbReference type="EMBL" id="CAK9156961.1"/>
    </source>
</evidence>
<feature type="region of interest" description="Disordered" evidence="5">
    <location>
        <begin position="571"/>
        <end position="599"/>
    </location>
</feature>
<feature type="compositionally biased region" description="Basic and acidic residues" evidence="5">
    <location>
        <begin position="681"/>
        <end position="690"/>
    </location>
</feature>
<comment type="similarity">
    <text evidence="2">Belongs to the ESF1 family.</text>
</comment>
<dbReference type="EMBL" id="CAUOFW020002947">
    <property type="protein sequence ID" value="CAK9156961.1"/>
    <property type="molecule type" value="Genomic_DNA"/>
</dbReference>
<dbReference type="PANTHER" id="PTHR12202:SF0">
    <property type="entry name" value="ESF1 HOMOLOG"/>
    <property type="match status" value="1"/>
</dbReference>
<evidence type="ECO:0000256" key="4">
    <source>
        <dbReference type="ARBA" id="ARBA00023242"/>
    </source>
</evidence>
<evidence type="ECO:0000256" key="1">
    <source>
        <dbReference type="ARBA" id="ARBA00004604"/>
    </source>
</evidence>
<sequence length="725" mass="82961">MGSKNKMKKNTKNEAETAAHGVGGNYHRHEDKIIADSRFASVHSDPRFREVPKHKTKVAIDSRFNRMFNDKSFSSSSARIDKRGRIKKESSQNPLKHYYRLEEEEEKQRKRQEEEVESEEETESESESEELKQLGEELCVSELRKSEPESSDLVSESEEDDEEKEDDDDVEADESSSSTTDSEEDEVYSEGEDNFLQEENVPETDKETHRLAVVNLDWGQVAAVDLYVMLSSFLPKGGQILSVSVYPSEFGLKRMEEEAVHGPVGLFEDEKEKNDNDDVNDEIDTEKLRAYELSRLRYYYAVVECDSSATADYLYKRCDGLEFERSSNKLDLRFIPDSMEFKHPPRDVVTEAPVNYQGLDFHTRALQHSKINLTWDEDEPQRAKTLKRKFNADQLKELELEEFLASDHSETDEDESDDAMAHRSTRKHKKQDMYRALIQSGDGSDGDEEDGGQDMEVTFNTGLEDISKQILEKKDKKSETVWEVYLRKRSEKKKAKKNRSKSSSEDDSSDSDQEPKEKPDDFFVDESPVKGTKEARAKSARKGKQNQETAEEAEASRAELELLLADEKGADTSLKGYNLKPKKAKGKKGKGLPDEGKIPTINYDDARFSRFFTSPLFALDPTDPQFKRSAAYARQIAQKQQKGNQESIGEEDHTVSTRQAQLSDTLETNRAEQLRSNGLPSEKEKHELSHLVRSIKMKSKQVPLPCNNKVSRKKDRSQLNTKARK</sequence>
<feature type="compositionally biased region" description="Basic residues" evidence="5">
    <location>
        <begin position="580"/>
        <end position="590"/>
    </location>
</feature>
<evidence type="ECO:0000259" key="6">
    <source>
        <dbReference type="Pfam" id="PF08159"/>
    </source>
</evidence>
<evidence type="ECO:0008006" key="10">
    <source>
        <dbReference type="Google" id="ProtNLM"/>
    </source>
</evidence>
<dbReference type="InterPro" id="IPR039754">
    <property type="entry name" value="Esf1"/>
</dbReference>
<dbReference type="Pfam" id="PF08159">
    <property type="entry name" value="NUC153"/>
    <property type="match status" value="1"/>
</dbReference>
<dbReference type="InterPro" id="IPR012580">
    <property type="entry name" value="NUC153"/>
</dbReference>
<evidence type="ECO:0000256" key="5">
    <source>
        <dbReference type="SAM" id="MobiDB-lite"/>
    </source>
</evidence>
<feature type="region of interest" description="Disordered" evidence="5">
    <location>
        <begin position="1"/>
        <end position="29"/>
    </location>
</feature>
<dbReference type="GO" id="GO:0005730">
    <property type="term" value="C:nucleolus"/>
    <property type="evidence" value="ECO:0007669"/>
    <property type="project" value="UniProtKB-SubCell"/>
</dbReference>
<dbReference type="AlphaFoldDB" id="A0ABC8SIF0"/>
<reference evidence="8 9" key="1">
    <citation type="submission" date="2024-02" db="EMBL/GenBank/DDBJ databases">
        <authorList>
            <person name="Vignale AGUSTIN F."/>
            <person name="Sosa J E."/>
            <person name="Modenutti C."/>
        </authorList>
    </citation>
    <scope>NUCLEOTIDE SEQUENCE [LARGE SCALE GENOMIC DNA]</scope>
</reference>
<keyword evidence="9" id="KW-1185">Reference proteome</keyword>
<evidence type="ECO:0000256" key="3">
    <source>
        <dbReference type="ARBA" id="ARBA00023054"/>
    </source>
</evidence>
<dbReference type="Pfam" id="PF25121">
    <property type="entry name" value="RRM_ESF1"/>
    <property type="match status" value="1"/>
</dbReference>
<proteinExistence type="inferred from homology"/>
<protein>
    <recommendedName>
        <fullName evidence="10">NUC153 domain-containing protein</fullName>
    </recommendedName>
</protein>
<feature type="compositionally biased region" description="Acidic residues" evidence="5">
    <location>
        <begin position="181"/>
        <end position="202"/>
    </location>
</feature>
<feature type="compositionally biased region" description="Polar residues" evidence="5">
    <location>
        <begin position="656"/>
        <end position="666"/>
    </location>
</feature>
<gene>
    <name evidence="8" type="ORF">ILEXP_LOCUS25527</name>
</gene>
<feature type="domain" description="NUC153" evidence="6">
    <location>
        <begin position="605"/>
        <end position="630"/>
    </location>
</feature>
<dbReference type="PANTHER" id="PTHR12202">
    <property type="entry name" value="ESF1 HOMOLOG"/>
    <property type="match status" value="1"/>
</dbReference>